<keyword evidence="6 7" id="KW-0503">Monooxygenase</keyword>
<dbReference type="FunFam" id="1.10.630.10:FF:000018">
    <property type="entry name" value="Cytochrome P450 monooxygenase"/>
    <property type="match status" value="1"/>
</dbReference>
<dbReference type="GO" id="GO:0004497">
    <property type="term" value="F:monooxygenase activity"/>
    <property type="evidence" value="ECO:0007669"/>
    <property type="project" value="UniProtKB-KW"/>
</dbReference>
<comment type="similarity">
    <text evidence="1 7">Belongs to the cytochrome P450 family.</text>
</comment>
<protein>
    <submittedName>
        <fullName evidence="8">Cytochrome P450</fullName>
    </submittedName>
</protein>
<evidence type="ECO:0000256" key="7">
    <source>
        <dbReference type="RuleBase" id="RU000461"/>
    </source>
</evidence>
<gene>
    <name evidence="8" type="ORF">CP978_29155</name>
</gene>
<keyword evidence="2 7" id="KW-0349">Heme</keyword>
<dbReference type="PDB" id="8FZ8">
    <property type="method" value="X-ray"/>
    <property type="resolution" value="1.43 A"/>
    <property type="chains" value="A=1-405"/>
</dbReference>
<organism evidence="8 9">
    <name type="scientific">Streptomyces nodosus</name>
    <dbReference type="NCBI Taxonomy" id="40318"/>
    <lineage>
        <taxon>Bacteria</taxon>
        <taxon>Bacillati</taxon>
        <taxon>Actinomycetota</taxon>
        <taxon>Actinomycetes</taxon>
        <taxon>Kitasatosporales</taxon>
        <taxon>Streptomycetaceae</taxon>
        <taxon>Streptomyces</taxon>
    </lineage>
</organism>
<dbReference type="PANTHER" id="PTHR46696">
    <property type="entry name" value="P450, PUTATIVE (EUROFUNG)-RELATED"/>
    <property type="match status" value="1"/>
</dbReference>
<dbReference type="InterPro" id="IPR001128">
    <property type="entry name" value="Cyt_P450"/>
</dbReference>
<dbReference type="EMBL" id="CP023747">
    <property type="protein sequence ID" value="QEV42095.1"/>
    <property type="molecule type" value="Genomic_DNA"/>
</dbReference>
<dbReference type="PANTHER" id="PTHR46696:SF1">
    <property type="entry name" value="CYTOCHROME P450 YJIB-RELATED"/>
    <property type="match status" value="1"/>
</dbReference>
<dbReference type="InterPro" id="IPR002397">
    <property type="entry name" value="Cyt_P450_B"/>
</dbReference>
<name>A0A5P2W9N6_9ACTN</name>
<dbReference type="CDD" id="cd11029">
    <property type="entry name" value="CYP107-like"/>
    <property type="match status" value="1"/>
</dbReference>
<dbReference type="AlphaFoldDB" id="A0A5P2W9N6"/>
<dbReference type="Pfam" id="PF00067">
    <property type="entry name" value="p450"/>
    <property type="match status" value="1"/>
</dbReference>
<reference evidence="10" key="2">
    <citation type="journal article" date="2024" name="Org. Biomol. Chem.">
        <title>Biosynthesis of a new skyllamycin in &lt;i&gt;Streptomyces nodosus&lt;/i&gt;: a cytochrome P450 forms an epoxide in the cinnamoyl chain.</title>
        <authorList>
            <person name="Song Y."/>
            <person name="Amaya J.A."/>
            <person name="Murarka V.C."/>
            <person name="Mendez H."/>
            <person name="Hogan M."/>
            <person name="Muldoon J."/>
            <person name="Evans P."/>
            <person name="Ortin Y."/>
            <person name="Kelly S.L."/>
            <person name="Lamb D.C."/>
            <person name="Poulos T.L."/>
            <person name="Caffrey P."/>
        </authorList>
    </citation>
    <scope>X-RAY CRYSTALLOGRAPHY (1.43 ANGSTROMS) IN COMPLEX WITH HEME B</scope>
</reference>
<feature type="binding site" evidence="10">
    <location>
        <position position="354"/>
    </location>
    <ligand>
        <name>heme b</name>
        <dbReference type="ChEBI" id="CHEBI:60344"/>
        <note>axial binding residue</note>
    </ligand>
    <ligandPart>
        <name>Fe</name>
        <dbReference type="ChEBI" id="CHEBI:18248"/>
    </ligandPart>
</feature>
<dbReference type="Proteomes" id="UP000325763">
    <property type="component" value="Chromosome"/>
</dbReference>
<dbReference type="Gene3D" id="1.10.630.10">
    <property type="entry name" value="Cytochrome P450"/>
    <property type="match status" value="1"/>
</dbReference>
<feature type="binding site" evidence="10">
    <location>
        <position position="293"/>
    </location>
    <ligand>
        <name>heme b</name>
        <dbReference type="ChEBI" id="CHEBI:60344"/>
    </ligand>
</feature>
<evidence type="ECO:0000256" key="3">
    <source>
        <dbReference type="ARBA" id="ARBA00022723"/>
    </source>
</evidence>
<dbReference type="InterPro" id="IPR017972">
    <property type="entry name" value="Cyt_P450_CS"/>
</dbReference>
<keyword evidence="10" id="KW-0002">3D-structure</keyword>
<evidence type="ECO:0000256" key="1">
    <source>
        <dbReference type="ARBA" id="ARBA00010617"/>
    </source>
</evidence>
<dbReference type="PROSITE" id="PS00086">
    <property type="entry name" value="CYTOCHROME_P450"/>
    <property type="match status" value="1"/>
</dbReference>
<reference evidence="8 9" key="1">
    <citation type="submission" date="2017-09" db="EMBL/GenBank/DDBJ databases">
        <title>Streptomyces genome completion.</title>
        <authorList>
            <person name="Lee N."/>
            <person name="Cho B.-K."/>
        </authorList>
    </citation>
    <scope>NUCLEOTIDE SEQUENCE [LARGE SCALE GENOMIC DNA]</scope>
    <source>
        <strain evidence="8 9">ATCC 14899</strain>
    </source>
</reference>
<evidence type="ECO:0007829" key="10">
    <source>
        <dbReference type="PDB" id="8FZ8"/>
    </source>
</evidence>
<evidence type="ECO:0000256" key="4">
    <source>
        <dbReference type="ARBA" id="ARBA00023002"/>
    </source>
</evidence>
<keyword evidence="4 7" id="KW-0560">Oxidoreductase</keyword>
<evidence type="ECO:0000256" key="6">
    <source>
        <dbReference type="ARBA" id="ARBA00023033"/>
    </source>
</evidence>
<feature type="binding site" evidence="10">
    <location>
        <position position="295"/>
    </location>
    <ligand>
        <name>heme b</name>
        <dbReference type="ChEBI" id="CHEBI:60344"/>
    </ligand>
</feature>
<accession>A0A5P2W9N6</accession>
<sequence length="405" mass="45126">MAAGGALSKYWMFSDEYTQNPYPIFSTLRSEQPVTMVQTPDGARAWVITRHEDVRNALADPRLSRDIGNLYQALGRQIGKELKPTDEITHHLANSDPPRHTRLRKALVFAFTPKRVANMRPRLEQVVEGLLDELAAQHQPDLLEGLAEPLPIIAIAQLLGVPDSDWRQFKIWSNTMRSTDAADPTGLLAEHTRELSAYMADLIAEKERHPTDDLISAMVHAEGDKQLTPKEILSTAFALMTGGNETTTALVTGCFAALLTHPEQAKRLKADLDRLPQVVDELIRFSSPMLYTLQRLTLEDVEIAGTTIPAGEILMLSPASANHDPEALPDRPDELDIDRPRPVHLTFGHGIHYCIGSHLARAQAEISIRRVLERFPDVRLAVHPSELRYRPALLARAPVALPVRL</sequence>
<proteinExistence type="evidence at protein level"/>
<dbReference type="GO" id="GO:0016705">
    <property type="term" value="F:oxidoreductase activity, acting on paired donors, with incorporation or reduction of molecular oxygen"/>
    <property type="evidence" value="ECO:0007669"/>
    <property type="project" value="InterPro"/>
</dbReference>
<dbReference type="InterPro" id="IPR036396">
    <property type="entry name" value="Cyt_P450_sf"/>
</dbReference>
<feature type="binding site" evidence="10">
    <location>
        <position position="100"/>
    </location>
    <ligand>
        <name>heme b</name>
        <dbReference type="ChEBI" id="CHEBI:60344"/>
    </ligand>
</feature>
<keyword evidence="5 7" id="KW-0408">Iron</keyword>
<dbReference type="KEGG" id="snq:CP978_29155"/>
<evidence type="ECO:0000256" key="5">
    <source>
        <dbReference type="ARBA" id="ARBA00023004"/>
    </source>
</evidence>
<evidence type="ECO:0000313" key="9">
    <source>
        <dbReference type="Proteomes" id="UP000325763"/>
    </source>
</evidence>
<dbReference type="SUPFAM" id="SSF48264">
    <property type="entry name" value="Cytochrome P450"/>
    <property type="match status" value="1"/>
</dbReference>
<feature type="binding site" evidence="10">
    <location>
        <position position="104"/>
    </location>
    <ligand>
        <name>heme b</name>
        <dbReference type="ChEBI" id="CHEBI:60344"/>
    </ligand>
</feature>
<dbReference type="GO" id="GO:0005506">
    <property type="term" value="F:iron ion binding"/>
    <property type="evidence" value="ECO:0007669"/>
    <property type="project" value="InterPro"/>
</dbReference>
<dbReference type="GO" id="GO:0020037">
    <property type="term" value="F:heme binding"/>
    <property type="evidence" value="ECO:0007669"/>
    <property type="project" value="InterPro"/>
</dbReference>
<keyword evidence="3 7" id="KW-0479">Metal-binding</keyword>
<dbReference type="RefSeq" id="WP_052454353.1">
    <property type="nucleotide sequence ID" value="NZ_CP009313.1"/>
</dbReference>
<evidence type="ECO:0000313" key="8">
    <source>
        <dbReference type="EMBL" id="QEV42095.1"/>
    </source>
</evidence>
<dbReference type="SMR" id="A0A5P2W9N6"/>
<feature type="binding site" evidence="10">
    <location>
        <position position="352"/>
    </location>
    <ligand>
        <name>heme b</name>
        <dbReference type="ChEBI" id="CHEBI:60344"/>
    </ligand>
</feature>
<dbReference type="OrthoDB" id="3213397at2"/>
<dbReference type="PRINTS" id="PR00359">
    <property type="entry name" value="BP450"/>
</dbReference>
<evidence type="ECO:0000256" key="2">
    <source>
        <dbReference type="ARBA" id="ARBA00022617"/>
    </source>
</evidence>